<evidence type="ECO:0000313" key="1">
    <source>
        <dbReference type="EMBL" id="RKF60720.1"/>
    </source>
</evidence>
<reference evidence="1 2" key="1">
    <citation type="journal article" date="2018" name="BMC Genomics">
        <title>Comparative genome analyses reveal sequence features reflecting distinct modes of host-adaptation between dicot and monocot powdery mildew.</title>
        <authorList>
            <person name="Wu Y."/>
            <person name="Ma X."/>
            <person name="Pan Z."/>
            <person name="Kale S.D."/>
            <person name="Song Y."/>
            <person name="King H."/>
            <person name="Zhang Q."/>
            <person name="Presley C."/>
            <person name="Deng X."/>
            <person name="Wei C.I."/>
            <person name="Xiao S."/>
        </authorList>
    </citation>
    <scope>NUCLEOTIDE SEQUENCE [LARGE SCALE GENOMIC DNA]</scope>
    <source>
        <strain evidence="1">UMSG2</strain>
    </source>
</reference>
<evidence type="ECO:0000313" key="2">
    <source>
        <dbReference type="Proteomes" id="UP000286134"/>
    </source>
</evidence>
<dbReference type="AlphaFoldDB" id="A0A420HTH0"/>
<name>A0A420HTH0_9PEZI</name>
<comment type="caution">
    <text evidence="1">The sequence shown here is derived from an EMBL/GenBank/DDBJ whole genome shotgun (WGS) entry which is preliminary data.</text>
</comment>
<organism evidence="1 2">
    <name type="scientific">Erysiphe neolycopersici</name>
    <dbReference type="NCBI Taxonomy" id="212602"/>
    <lineage>
        <taxon>Eukaryota</taxon>
        <taxon>Fungi</taxon>
        <taxon>Dikarya</taxon>
        <taxon>Ascomycota</taxon>
        <taxon>Pezizomycotina</taxon>
        <taxon>Leotiomycetes</taxon>
        <taxon>Erysiphales</taxon>
        <taxon>Erysiphaceae</taxon>
        <taxon>Erysiphe</taxon>
    </lineage>
</organism>
<proteinExistence type="predicted"/>
<sequence>MESSRVTEAQKESQRKVSSDLYSRHDLNITYPHLMDLWNGLNDEKCDLEMEKLITDMARKLNMLKYKKALYISKEHAHQSPAKPHPTSLILTSIPKSFIYIILT</sequence>
<dbReference type="Proteomes" id="UP000286134">
    <property type="component" value="Unassembled WGS sequence"/>
</dbReference>
<dbReference type="EMBL" id="MCFK01004835">
    <property type="protein sequence ID" value="RKF60720.1"/>
    <property type="molecule type" value="Genomic_DNA"/>
</dbReference>
<keyword evidence="2" id="KW-1185">Reference proteome</keyword>
<accession>A0A420HTH0</accession>
<protein>
    <submittedName>
        <fullName evidence="1">Uncharacterized protein</fullName>
    </submittedName>
</protein>
<gene>
    <name evidence="1" type="ORF">OnM2_048024</name>
</gene>